<accession>G0GBX0</accession>
<dbReference type="AlphaFoldDB" id="G0GBX0"/>
<evidence type="ECO:0000313" key="1">
    <source>
        <dbReference type="EMBL" id="AEJ61981.1"/>
    </source>
</evidence>
<dbReference type="Proteomes" id="UP000007254">
    <property type="component" value="Chromosome"/>
</dbReference>
<dbReference type="OrthoDB" id="9764674at2"/>
<dbReference type="SUPFAM" id="SSF53756">
    <property type="entry name" value="UDP-Glycosyltransferase/glycogen phosphorylase"/>
    <property type="match status" value="1"/>
</dbReference>
<proteinExistence type="predicted"/>
<dbReference type="RefSeq" id="WP_014625310.1">
    <property type="nucleotide sequence ID" value="NC_017583.1"/>
</dbReference>
<protein>
    <recommendedName>
        <fullName evidence="3">Glycosyltransferase subfamily 4-like N-terminal domain-containing protein</fullName>
    </recommendedName>
</protein>
<sequence>MRIGIVHYHLRPGGVTSVITDGVRGLLTHWEDVSIRLITGSHEGTDRVLRSIGAASDSQVEVRVHPQVGYHDQDDPLPDTTRIEEIRRILTTEAGECDLLWVHNYHLGKNPAFTEALLRTVEDLPSRRFLLHIHDFPESGRYQNLAALHLVTRSPLYPTGPNVRYALINRRDLRILGEAGIPADRLFLLENPYHPLPPPALTDPRPALLARLAPHLSPATPLHLSPIRTIRRKNVLEGALLSRLLSPDALYAVSLPGTSQQETAYSELVELCYREGLIRGLFPLGPLAEQAGLPFPTTLHAADLLVSSSVQEGFGYLFIQALDVGKPLLARRLDILEGFEEIFTDYPALLYSDVRIPASLVDTHLIPIHELTGAYRRKLRTITPLLSPSLGESLDAQLREEFDSSAIDFSYLPVPAQKALLHLITEAPQALESIRAANATLLERAAVSLARPLPPDTRDRLARFSLEAHLAALARILESYTLPAAPAPPHPEAIPDHVLHAFARKEYLRLLYDF</sequence>
<reference evidence="1 2" key="1">
    <citation type="submission" date="2011-06" db="EMBL/GenBank/DDBJ databases">
        <title>The complete genome of Spirochaeta thermophila DSM 6578.</title>
        <authorList>
            <consortium name="US DOE Joint Genome Institute (JGI-PGF)"/>
            <person name="Lucas S."/>
            <person name="Lapidus A."/>
            <person name="Bruce D."/>
            <person name="Goodwin L."/>
            <person name="Pitluck S."/>
            <person name="Peters L."/>
            <person name="Kyrpides N."/>
            <person name="Mavromatis K."/>
            <person name="Ivanova N."/>
            <person name="Mikailova N."/>
            <person name="Pagani I."/>
            <person name="Chertkov O."/>
            <person name="Detter J.C."/>
            <person name="Tapia R."/>
            <person name="Han C."/>
            <person name="Land M."/>
            <person name="Hauser L."/>
            <person name="Markowitz V."/>
            <person name="Cheng J.-F."/>
            <person name="Hugenholtz P."/>
            <person name="Woyke T."/>
            <person name="Wu D."/>
            <person name="Spring S."/>
            <person name="Merkhoffer B."/>
            <person name="Schneider S."/>
            <person name="Klenk H.-P."/>
            <person name="Eisen J.A."/>
        </authorList>
    </citation>
    <scope>NUCLEOTIDE SEQUENCE [LARGE SCALE GENOMIC DNA]</scope>
    <source>
        <strain evidence="2">ATCC 700085 / DSM 6578 / Z-1203</strain>
    </source>
</reference>
<name>G0GBX0_WINT7</name>
<gene>
    <name evidence="1" type="ordered locus">Spith_1721</name>
</gene>
<keyword evidence="2" id="KW-1185">Reference proteome</keyword>
<evidence type="ECO:0008006" key="3">
    <source>
        <dbReference type="Google" id="ProtNLM"/>
    </source>
</evidence>
<dbReference type="HOGENOM" id="CLU_586268_0_0_12"/>
<dbReference type="Gene3D" id="3.40.50.2000">
    <property type="entry name" value="Glycogen Phosphorylase B"/>
    <property type="match status" value="1"/>
</dbReference>
<dbReference type="EMBL" id="CP002903">
    <property type="protein sequence ID" value="AEJ61981.1"/>
    <property type="molecule type" value="Genomic_DNA"/>
</dbReference>
<dbReference type="KEGG" id="stq:Spith_1721"/>
<evidence type="ECO:0000313" key="2">
    <source>
        <dbReference type="Proteomes" id="UP000007254"/>
    </source>
</evidence>
<dbReference type="STRING" id="869211.Spith_1721"/>
<organism evidence="1 2">
    <name type="scientific">Winmispira thermophila (strain ATCC 700085 / DSM 6578 / Z-1203)</name>
    <name type="common">Spirochaeta thermophila</name>
    <dbReference type="NCBI Taxonomy" id="869211"/>
    <lineage>
        <taxon>Bacteria</taxon>
        <taxon>Pseudomonadati</taxon>
        <taxon>Spirochaetota</taxon>
        <taxon>Spirochaetia</taxon>
        <taxon>Winmispirales</taxon>
        <taxon>Winmispiraceae</taxon>
        <taxon>Winmispira</taxon>
    </lineage>
</organism>